<gene>
    <name evidence="1" type="ORF">METZ01_LOCUS13860</name>
</gene>
<proteinExistence type="predicted"/>
<evidence type="ECO:0000313" key="1">
    <source>
        <dbReference type="EMBL" id="SUZ61006.1"/>
    </source>
</evidence>
<dbReference type="AlphaFoldDB" id="A0A381P232"/>
<dbReference type="EMBL" id="UINC01000777">
    <property type="protein sequence ID" value="SUZ61006.1"/>
    <property type="molecule type" value="Genomic_DNA"/>
</dbReference>
<organism evidence="1">
    <name type="scientific">marine metagenome</name>
    <dbReference type="NCBI Taxonomy" id="408172"/>
    <lineage>
        <taxon>unclassified sequences</taxon>
        <taxon>metagenomes</taxon>
        <taxon>ecological metagenomes</taxon>
    </lineage>
</organism>
<name>A0A381P232_9ZZZZ</name>
<reference evidence="1" key="1">
    <citation type="submission" date="2018-05" db="EMBL/GenBank/DDBJ databases">
        <authorList>
            <person name="Lanie J.A."/>
            <person name="Ng W.-L."/>
            <person name="Kazmierczak K.M."/>
            <person name="Andrzejewski T.M."/>
            <person name="Davidsen T.M."/>
            <person name="Wayne K.J."/>
            <person name="Tettelin H."/>
            <person name="Glass J.I."/>
            <person name="Rusch D."/>
            <person name="Podicherti R."/>
            <person name="Tsui H.-C.T."/>
            <person name="Winkler M.E."/>
        </authorList>
    </citation>
    <scope>NUCLEOTIDE SEQUENCE</scope>
</reference>
<protein>
    <submittedName>
        <fullName evidence="1">Uncharacterized protein</fullName>
    </submittedName>
</protein>
<sequence length="23" mass="2463">MKAALSANSGTWCWVPTLTVLVN</sequence>
<accession>A0A381P232</accession>